<proteinExistence type="predicted"/>
<name>A0ABM8P7I5_9BURK</name>
<feature type="compositionally biased region" description="Polar residues" evidence="1">
    <location>
        <begin position="9"/>
        <end position="22"/>
    </location>
</feature>
<feature type="domain" description="SnoaL-like" evidence="2">
    <location>
        <begin position="34"/>
        <end position="123"/>
    </location>
</feature>
<evidence type="ECO:0000256" key="1">
    <source>
        <dbReference type="SAM" id="MobiDB-lite"/>
    </source>
</evidence>
<evidence type="ECO:0000313" key="4">
    <source>
        <dbReference type="Proteomes" id="UP000656319"/>
    </source>
</evidence>
<organism evidence="3 4">
    <name type="scientific">Paraburkholderia hiiakae</name>
    <dbReference type="NCBI Taxonomy" id="1081782"/>
    <lineage>
        <taxon>Bacteria</taxon>
        <taxon>Pseudomonadati</taxon>
        <taxon>Pseudomonadota</taxon>
        <taxon>Betaproteobacteria</taxon>
        <taxon>Burkholderiales</taxon>
        <taxon>Burkholderiaceae</taxon>
        <taxon>Paraburkholderia</taxon>
    </lineage>
</organism>
<keyword evidence="4" id="KW-1185">Reference proteome</keyword>
<evidence type="ECO:0000259" key="2">
    <source>
        <dbReference type="Pfam" id="PF12680"/>
    </source>
</evidence>
<dbReference type="SUPFAM" id="SSF54427">
    <property type="entry name" value="NTF2-like"/>
    <property type="match status" value="1"/>
</dbReference>
<evidence type="ECO:0000313" key="3">
    <source>
        <dbReference type="EMBL" id="CAD6558354.1"/>
    </source>
</evidence>
<dbReference type="InterPro" id="IPR032710">
    <property type="entry name" value="NTF2-like_dom_sf"/>
</dbReference>
<dbReference type="Gene3D" id="3.10.450.50">
    <property type="match status" value="1"/>
</dbReference>
<feature type="region of interest" description="Disordered" evidence="1">
    <location>
        <begin position="1"/>
        <end position="22"/>
    </location>
</feature>
<accession>A0ABM8P7I5</accession>
<protein>
    <recommendedName>
        <fullName evidence="2">SnoaL-like domain-containing protein</fullName>
    </recommendedName>
</protein>
<reference evidence="3 4" key="1">
    <citation type="submission" date="2020-10" db="EMBL/GenBank/DDBJ databases">
        <authorList>
            <person name="Peeters C."/>
        </authorList>
    </citation>
    <scope>NUCLEOTIDE SEQUENCE [LARGE SCALE GENOMIC DNA]</scope>
    <source>
        <strain evidence="3 4">LMG 27952</strain>
    </source>
</reference>
<sequence>MDRLRRSDFNTGDGTQKGETMNREQIQAAIDTIYARVFNQGESELLPGLVAGPYIQHNPLFPDGTDFICGFVKQVGKVSCEVKRTAIDGDLAFVHVRYLDWGGKETAGVDIFRFDGDGKIVEHWDVLQPVPETANNPNTMF</sequence>
<dbReference type="EMBL" id="CAJHCQ010000024">
    <property type="protein sequence ID" value="CAD6558354.1"/>
    <property type="molecule type" value="Genomic_DNA"/>
</dbReference>
<dbReference type="RefSeq" id="WP_236597152.1">
    <property type="nucleotide sequence ID" value="NZ_CAJHCQ010000024.1"/>
</dbReference>
<comment type="caution">
    <text evidence="3">The sequence shown here is derived from an EMBL/GenBank/DDBJ whole genome shotgun (WGS) entry which is preliminary data.</text>
</comment>
<dbReference type="Proteomes" id="UP000656319">
    <property type="component" value="Unassembled WGS sequence"/>
</dbReference>
<gene>
    <name evidence="3" type="ORF">LMG27952_06618</name>
</gene>
<dbReference type="Pfam" id="PF12680">
    <property type="entry name" value="SnoaL_2"/>
    <property type="match status" value="1"/>
</dbReference>
<dbReference type="InterPro" id="IPR037401">
    <property type="entry name" value="SnoaL-like"/>
</dbReference>